<evidence type="ECO:0000313" key="3">
    <source>
        <dbReference type="Proteomes" id="UP001243717"/>
    </source>
</evidence>
<sequence length="359" mass="41101">MKPVLPITAIVPSFNCVGRINSHLDAMMNWLEHVAEVIVVDSYSKDGSYERLQQALSPYPHVRWIQCPPGLYQSWNRGIHAATQPYLYFSTIGDTITLEGLERLYHYIHNEQLDVIVSPPRLVADNTVKDAKPWPIHEIIQAYQLNQFTRMPPKLVACLSLYYLQSSLLGSSASNLYKTQTLQKSPFPTDHSRTGDSAWLIKQAPHIQFGLLPDCYSTFLIHEQENNSTKNRGKIARLQCAQLAYETYIALTGIPPADCKEIAQNLCQFEDQPRSGSLLKNYSKQAKASANTAQKLLLLCLIDSMNLVYHKQRFNQYKRRIGPLRYCYPKALYHRHIRKRIKAQLVTRLLNKTVLDTIS</sequence>
<evidence type="ECO:0000259" key="1">
    <source>
        <dbReference type="Pfam" id="PF00535"/>
    </source>
</evidence>
<evidence type="ECO:0000313" key="2">
    <source>
        <dbReference type="EMBL" id="MDQ8195154.1"/>
    </source>
</evidence>
<dbReference type="GO" id="GO:0016757">
    <property type="term" value="F:glycosyltransferase activity"/>
    <property type="evidence" value="ECO:0007669"/>
    <property type="project" value="UniProtKB-KW"/>
</dbReference>
<dbReference type="InterPro" id="IPR029044">
    <property type="entry name" value="Nucleotide-diphossugar_trans"/>
</dbReference>
<keyword evidence="2" id="KW-0328">Glycosyltransferase</keyword>
<dbReference type="EC" id="2.4.-.-" evidence="2"/>
<dbReference type="Gene3D" id="3.90.550.10">
    <property type="entry name" value="Spore Coat Polysaccharide Biosynthesis Protein SpsA, Chain A"/>
    <property type="match status" value="1"/>
</dbReference>
<protein>
    <submittedName>
        <fullName evidence="2">Glycosyltransferase family A protein</fullName>
        <ecNumber evidence="2">2.4.-.-</ecNumber>
    </submittedName>
</protein>
<feature type="domain" description="Glycosyltransferase 2-like" evidence="1">
    <location>
        <begin position="9"/>
        <end position="156"/>
    </location>
</feature>
<reference evidence="2 3" key="1">
    <citation type="submission" date="2023-04" db="EMBL/GenBank/DDBJ databases">
        <title>A novel bacteria isolated from coastal sediment.</title>
        <authorList>
            <person name="Liu X.-J."/>
            <person name="Du Z.-J."/>
        </authorList>
    </citation>
    <scope>NUCLEOTIDE SEQUENCE [LARGE SCALE GENOMIC DNA]</scope>
    <source>
        <strain evidence="2 3">SDUM461004</strain>
    </source>
</reference>
<proteinExistence type="predicted"/>
<dbReference type="EMBL" id="JARXIC010000018">
    <property type="protein sequence ID" value="MDQ8195154.1"/>
    <property type="molecule type" value="Genomic_DNA"/>
</dbReference>
<dbReference type="Pfam" id="PF00535">
    <property type="entry name" value="Glycos_transf_2"/>
    <property type="match status" value="1"/>
</dbReference>
<dbReference type="CDD" id="cd00761">
    <property type="entry name" value="Glyco_tranf_GTA_type"/>
    <property type="match status" value="1"/>
</dbReference>
<comment type="caution">
    <text evidence="2">The sequence shown here is derived from an EMBL/GenBank/DDBJ whole genome shotgun (WGS) entry which is preliminary data.</text>
</comment>
<accession>A0ABU1AKG7</accession>
<dbReference type="RefSeq" id="WP_308985613.1">
    <property type="nucleotide sequence ID" value="NZ_JARXIC010000018.1"/>
</dbReference>
<gene>
    <name evidence="2" type="ORF">QEH59_12010</name>
</gene>
<name>A0ABU1AKG7_9BACT</name>
<dbReference type="InterPro" id="IPR001173">
    <property type="entry name" value="Glyco_trans_2-like"/>
</dbReference>
<keyword evidence="2" id="KW-0808">Transferase</keyword>
<dbReference type="SUPFAM" id="SSF53448">
    <property type="entry name" value="Nucleotide-diphospho-sugar transferases"/>
    <property type="match status" value="1"/>
</dbReference>
<organism evidence="2 3">
    <name type="scientific">Thalassobacterium sedimentorum</name>
    <dbReference type="NCBI Taxonomy" id="3041258"/>
    <lineage>
        <taxon>Bacteria</taxon>
        <taxon>Pseudomonadati</taxon>
        <taxon>Verrucomicrobiota</taxon>
        <taxon>Opitutia</taxon>
        <taxon>Puniceicoccales</taxon>
        <taxon>Coraliomargaritaceae</taxon>
        <taxon>Thalassobacterium</taxon>
    </lineage>
</organism>
<dbReference type="Proteomes" id="UP001243717">
    <property type="component" value="Unassembled WGS sequence"/>
</dbReference>
<keyword evidence="3" id="KW-1185">Reference proteome</keyword>